<accession>A0A382KQU0</accession>
<dbReference type="EMBL" id="UINC01081705">
    <property type="protein sequence ID" value="SVC25823.1"/>
    <property type="molecule type" value="Genomic_DNA"/>
</dbReference>
<evidence type="ECO:0000313" key="1">
    <source>
        <dbReference type="EMBL" id="SVC25823.1"/>
    </source>
</evidence>
<proteinExistence type="predicted"/>
<reference evidence="1" key="1">
    <citation type="submission" date="2018-05" db="EMBL/GenBank/DDBJ databases">
        <authorList>
            <person name="Lanie J.A."/>
            <person name="Ng W.-L."/>
            <person name="Kazmierczak K.M."/>
            <person name="Andrzejewski T.M."/>
            <person name="Davidsen T.M."/>
            <person name="Wayne K.J."/>
            <person name="Tettelin H."/>
            <person name="Glass J.I."/>
            <person name="Rusch D."/>
            <person name="Podicherti R."/>
            <person name="Tsui H.-C.T."/>
            <person name="Winkler M.E."/>
        </authorList>
    </citation>
    <scope>NUCLEOTIDE SEQUENCE</scope>
</reference>
<protein>
    <submittedName>
        <fullName evidence="1">Uncharacterized protein</fullName>
    </submittedName>
</protein>
<name>A0A382KQU0_9ZZZZ</name>
<gene>
    <name evidence="1" type="ORF">METZ01_LOCUS278677</name>
</gene>
<sequence>MAQKRKVLKEVLFDDVEEKIEYDFLTRDQFFQKVPETRPMSVRGVEMWERYLQNPKGFKF</sequence>
<organism evidence="1">
    <name type="scientific">marine metagenome</name>
    <dbReference type="NCBI Taxonomy" id="408172"/>
    <lineage>
        <taxon>unclassified sequences</taxon>
        <taxon>metagenomes</taxon>
        <taxon>ecological metagenomes</taxon>
    </lineage>
</organism>
<dbReference type="AlphaFoldDB" id="A0A382KQU0"/>